<keyword evidence="2 4" id="KW-0378">Hydrolase</keyword>
<dbReference type="EMBL" id="JAUYVI010000004">
    <property type="protein sequence ID" value="MDQ7249027.1"/>
    <property type="molecule type" value="Genomic_DNA"/>
</dbReference>
<keyword evidence="5" id="KW-1185">Reference proteome</keyword>
<dbReference type="InterPro" id="IPR001110">
    <property type="entry name" value="UPF0012_CS"/>
</dbReference>
<gene>
    <name evidence="4" type="ORF">Q8A70_15175</name>
</gene>
<evidence type="ECO:0000256" key="1">
    <source>
        <dbReference type="ARBA" id="ARBA00010613"/>
    </source>
</evidence>
<organism evidence="4 5">
    <name type="scientific">Dongia sedimenti</name>
    <dbReference type="NCBI Taxonomy" id="3064282"/>
    <lineage>
        <taxon>Bacteria</taxon>
        <taxon>Pseudomonadati</taxon>
        <taxon>Pseudomonadota</taxon>
        <taxon>Alphaproteobacteria</taxon>
        <taxon>Rhodospirillales</taxon>
        <taxon>Dongiaceae</taxon>
        <taxon>Dongia</taxon>
    </lineage>
</organism>
<accession>A0ABU0YPB9</accession>
<dbReference type="PANTHER" id="PTHR23088">
    <property type="entry name" value="NITRILASE-RELATED"/>
    <property type="match status" value="1"/>
</dbReference>
<evidence type="ECO:0000256" key="2">
    <source>
        <dbReference type="ARBA" id="ARBA00022801"/>
    </source>
</evidence>
<comment type="caution">
    <text evidence="4">The sequence shown here is derived from an EMBL/GenBank/DDBJ whole genome shotgun (WGS) entry which is preliminary data.</text>
</comment>
<dbReference type="GO" id="GO:0016787">
    <property type="term" value="F:hydrolase activity"/>
    <property type="evidence" value="ECO:0007669"/>
    <property type="project" value="UniProtKB-KW"/>
</dbReference>
<dbReference type="SUPFAM" id="SSF56317">
    <property type="entry name" value="Carbon-nitrogen hydrolase"/>
    <property type="match status" value="1"/>
</dbReference>
<dbReference type="PROSITE" id="PS01227">
    <property type="entry name" value="UPF0012"/>
    <property type="match status" value="1"/>
</dbReference>
<dbReference type="InterPro" id="IPR045254">
    <property type="entry name" value="Nit1/2_C-N_Hydrolase"/>
</dbReference>
<dbReference type="Gene3D" id="3.60.110.10">
    <property type="entry name" value="Carbon-nitrogen hydrolase"/>
    <property type="match status" value="1"/>
</dbReference>
<dbReference type="PANTHER" id="PTHR23088:SF27">
    <property type="entry name" value="DEAMINATED GLUTATHIONE AMIDASE"/>
    <property type="match status" value="1"/>
</dbReference>
<dbReference type="Pfam" id="PF00795">
    <property type="entry name" value="CN_hydrolase"/>
    <property type="match status" value="1"/>
</dbReference>
<reference evidence="5" key="1">
    <citation type="submission" date="2023-08" db="EMBL/GenBank/DDBJ databases">
        <title>Rhodospirillaceae gen. nov., a novel taxon isolated from the Yangtze River Yuezi River estuary sludge.</title>
        <authorList>
            <person name="Ruan L."/>
        </authorList>
    </citation>
    <scope>NUCLEOTIDE SEQUENCE [LARGE SCALE GENOMIC DNA]</scope>
    <source>
        <strain evidence="5">R-7</strain>
    </source>
</reference>
<evidence type="ECO:0000259" key="3">
    <source>
        <dbReference type="PROSITE" id="PS50263"/>
    </source>
</evidence>
<dbReference type="Proteomes" id="UP001230156">
    <property type="component" value="Unassembled WGS sequence"/>
</dbReference>
<sequence>MDDAAVKFACVQMSAGPEVGPNLDAAAVLIREAAAAGAKFIFTPENTSIIEPNRELALAKSFTQDEHPGLPHFSKLAKELGVWLLIGSMPIRVEPERLANRSFLIDDRGRIITHYDKIHLFDVDLPNGEVYRESERIRPGSQAVLAPTPWGALGMTVCYDLRFPQLYRDLAHAGASIISIPAAFTVPTGEAHWHVLLRARAIETGAFVFAPAQCGTHAGGRRTYGHSLIVAPWGEILAEAGETPGTVATVVDFSQVTTARGMIPSLRHDRDYARPQPVLRVAGE</sequence>
<dbReference type="CDD" id="cd07572">
    <property type="entry name" value="nit"/>
    <property type="match status" value="1"/>
</dbReference>
<dbReference type="InterPro" id="IPR036526">
    <property type="entry name" value="C-N_Hydrolase_sf"/>
</dbReference>
<proteinExistence type="inferred from homology"/>
<dbReference type="RefSeq" id="WP_379956547.1">
    <property type="nucleotide sequence ID" value="NZ_JAUYVI010000004.1"/>
</dbReference>
<name>A0ABU0YPB9_9PROT</name>
<evidence type="ECO:0000313" key="4">
    <source>
        <dbReference type="EMBL" id="MDQ7249027.1"/>
    </source>
</evidence>
<dbReference type="PROSITE" id="PS50263">
    <property type="entry name" value="CN_HYDROLASE"/>
    <property type="match status" value="1"/>
</dbReference>
<feature type="domain" description="CN hydrolase" evidence="3">
    <location>
        <begin position="6"/>
        <end position="258"/>
    </location>
</feature>
<comment type="similarity">
    <text evidence="1">Belongs to the carbon-nitrogen hydrolase superfamily. NIT1/NIT2 family.</text>
</comment>
<protein>
    <submittedName>
        <fullName evidence="4">Carbon-nitrogen hydrolase family protein</fullName>
    </submittedName>
</protein>
<evidence type="ECO:0000313" key="5">
    <source>
        <dbReference type="Proteomes" id="UP001230156"/>
    </source>
</evidence>
<dbReference type="InterPro" id="IPR003010">
    <property type="entry name" value="C-N_Hydrolase"/>
</dbReference>